<keyword evidence="3" id="KW-1185">Reference proteome</keyword>
<protein>
    <submittedName>
        <fullName evidence="2">Uncharacterized protein</fullName>
    </submittedName>
</protein>
<evidence type="ECO:0000313" key="2">
    <source>
        <dbReference type="EMBL" id="VEL42968.1"/>
    </source>
</evidence>
<dbReference type="AlphaFoldDB" id="A0A448XR89"/>
<organism evidence="2 3">
    <name type="scientific">Protopolystoma xenopodis</name>
    <dbReference type="NCBI Taxonomy" id="117903"/>
    <lineage>
        <taxon>Eukaryota</taxon>
        <taxon>Metazoa</taxon>
        <taxon>Spiralia</taxon>
        <taxon>Lophotrochozoa</taxon>
        <taxon>Platyhelminthes</taxon>
        <taxon>Monogenea</taxon>
        <taxon>Polyopisthocotylea</taxon>
        <taxon>Polystomatidea</taxon>
        <taxon>Polystomatidae</taxon>
        <taxon>Protopolystoma</taxon>
    </lineage>
</organism>
<dbReference type="EMBL" id="CAAALY010277921">
    <property type="protein sequence ID" value="VEL42968.1"/>
    <property type="molecule type" value="Genomic_DNA"/>
</dbReference>
<accession>A0A448XR89</accession>
<evidence type="ECO:0000313" key="3">
    <source>
        <dbReference type="Proteomes" id="UP000784294"/>
    </source>
</evidence>
<comment type="caution">
    <text evidence="2">The sequence shown here is derived from an EMBL/GenBank/DDBJ whole genome shotgun (WGS) entry which is preliminary data.</text>
</comment>
<evidence type="ECO:0000256" key="1">
    <source>
        <dbReference type="SAM" id="MobiDB-lite"/>
    </source>
</evidence>
<sequence>MPPTSVPYRQSAREAIKRPSPCRRSHFAGRAGSQLQPNRANMSVSQAPTRRQIRCRWIPIRLLVDSSLAQRTPCVCVCVYVCACVCKVQ</sequence>
<reference evidence="2" key="1">
    <citation type="submission" date="2018-11" db="EMBL/GenBank/DDBJ databases">
        <authorList>
            <consortium name="Pathogen Informatics"/>
        </authorList>
    </citation>
    <scope>NUCLEOTIDE SEQUENCE</scope>
</reference>
<name>A0A448XR89_9PLAT</name>
<dbReference type="Proteomes" id="UP000784294">
    <property type="component" value="Unassembled WGS sequence"/>
</dbReference>
<gene>
    <name evidence="2" type="ORF">PXEA_LOCUS36408</name>
</gene>
<feature type="region of interest" description="Disordered" evidence="1">
    <location>
        <begin position="1"/>
        <end position="45"/>
    </location>
</feature>
<feature type="compositionally biased region" description="Polar residues" evidence="1">
    <location>
        <begin position="33"/>
        <end position="45"/>
    </location>
</feature>
<proteinExistence type="predicted"/>